<proteinExistence type="predicted"/>
<evidence type="ECO:0000259" key="1">
    <source>
        <dbReference type="PROSITE" id="PS50943"/>
    </source>
</evidence>
<evidence type="ECO:0000313" key="2">
    <source>
        <dbReference type="EMBL" id="RZM84820.1"/>
    </source>
</evidence>
<organism evidence="2 3">
    <name type="scientific">Pseudoalteromonas rubra</name>
    <dbReference type="NCBI Taxonomy" id="43658"/>
    <lineage>
        <taxon>Bacteria</taxon>
        <taxon>Pseudomonadati</taxon>
        <taxon>Pseudomonadota</taxon>
        <taxon>Gammaproteobacteria</taxon>
        <taxon>Alteromonadales</taxon>
        <taxon>Pseudoalteromonadaceae</taxon>
        <taxon>Pseudoalteromonas</taxon>
    </lineage>
</organism>
<dbReference type="InterPro" id="IPR010982">
    <property type="entry name" value="Lambda_DNA-bd_dom_sf"/>
</dbReference>
<comment type="caution">
    <text evidence="2">The sequence shown here is derived from an EMBL/GenBank/DDBJ whole genome shotgun (WGS) entry which is preliminary data.</text>
</comment>
<dbReference type="SUPFAM" id="SSF47413">
    <property type="entry name" value="lambda repressor-like DNA-binding domains"/>
    <property type="match status" value="1"/>
</dbReference>
<gene>
    <name evidence="2" type="ORF">C3B51_02730</name>
</gene>
<reference evidence="2 3" key="1">
    <citation type="submission" date="2018-01" db="EMBL/GenBank/DDBJ databases">
        <title>Co-occurrence of chitin degradation, pigmentation and bioactivity in marine Pseudoalteromonas.</title>
        <authorList>
            <person name="Paulsen S."/>
            <person name="Gram L."/>
            <person name="Machado H."/>
        </authorList>
    </citation>
    <scope>NUCLEOTIDE SEQUENCE [LARGE SCALE GENOMIC DNA]</scope>
    <source>
        <strain evidence="2 3">S1946</strain>
    </source>
</reference>
<sequence length="76" mass="8462">MRNELGLSQKDLAAKMSSAVDQSTVSNWESGKTDMTSAQLLDIFMIFGKDLVALYFNFLSDKPPASPEEKNEEEES</sequence>
<dbReference type="GO" id="GO:0003677">
    <property type="term" value="F:DNA binding"/>
    <property type="evidence" value="ECO:0007669"/>
    <property type="project" value="InterPro"/>
</dbReference>
<dbReference type="InterPro" id="IPR001387">
    <property type="entry name" value="Cro/C1-type_HTH"/>
</dbReference>
<accession>A0A4Q7EN20</accession>
<dbReference type="Proteomes" id="UP000292345">
    <property type="component" value="Unassembled WGS sequence"/>
</dbReference>
<dbReference type="EMBL" id="PPUZ01000005">
    <property type="protein sequence ID" value="RZM84820.1"/>
    <property type="molecule type" value="Genomic_DNA"/>
</dbReference>
<dbReference type="CDD" id="cd00093">
    <property type="entry name" value="HTH_XRE"/>
    <property type="match status" value="1"/>
</dbReference>
<evidence type="ECO:0000313" key="3">
    <source>
        <dbReference type="Proteomes" id="UP000292345"/>
    </source>
</evidence>
<dbReference type="Pfam" id="PF01381">
    <property type="entry name" value="HTH_3"/>
    <property type="match status" value="1"/>
</dbReference>
<dbReference type="PROSITE" id="PS50943">
    <property type="entry name" value="HTH_CROC1"/>
    <property type="match status" value="1"/>
</dbReference>
<protein>
    <submittedName>
        <fullName evidence="2">XRE family transcriptional regulator</fullName>
    </submittedName>
</protein>
<dbReference type="SMART" id="SM00530">
    <property type="entry name" value="HTH_XRE"/>
    <property type="match status" value="1"/>
</dbReference>
<dbReference type="AlphaFoldDB" id="A0A4Q7EN20"/>
<dbReference type="Gene3D" id="1.10.260.40">
    <property type="entry name" value="lambda repressor-like DNA-binding domains"/>
    <property type="match status" value="1"/>
</dbReference>
<name>A0A4Q7EN20_9GAMM</name>
<feature type="domain" description="HTH cro/C1-type" evidence="1">
    <location>
        <begin position="1"/>
        <end position="54"/>
    </location>
</feature>